<dbReference type="GO" id="GO:0009231">
    <property type="term" value="P:riboflavin biosynthetic process"/>
    <property type="evidence" value="ECO:0007669"/>
    <property type="project" value="UniProtKB-KW"/>
</dbReference>
<dbReference type="FunFam" id="2.40.30.20:FF:000003">
    <property type="entry name" value="Riboflavin synthase, alpha subunit"/>
    <property type="match status" value="1"/>
</dbReference>
<protein>
    <recommendedName>
        <fullName evidence="6 10">Riboflavin synthase</fullName>
        <ecNumber evidence="5 10">2.5.1.9</ecNumber>
    </recommendedName>
</protein>
<evidence type="ECO:0000256" key="2">
    <source>
        <dbReference type="ARBA" id="ARBA00002803"/>
    </source>
</evidence>
<dbReference type="EMBL" id="CP030759">
    <property type="protein sequence ID" value="AXA35357.1"/>
    <property type="molecule type" value="Genomic_DNA"/>
</dbReference>
<comment type="catalytic activity">
    <reaction evidence="1">
        <text>2 6,7-dimethyl-8-(1-D-ribityl)lumazine + H(+) = 5-amino-6-(D-ribitylamino)uracil + riboflavin</text>
        <dbReference type="Rhea" id="RHEA:20772"/>
        <dbReference type="ChEBI" id="CHEBI:15378"/>
        <dbReference type="ChEBI" id="CHEBI:15934"/>
        <dbReference type="ChEBI" id="CHEBI:57986"/>
        <dbReference type="ChEBI" id="CHEBI:58201"/>
        <dbReference type="EC" id="2.5.1.9"/>
    </reaction>
</comment>
<evidence type="ECO:0000256" key="9">
    <source>
        <dbReference type="ARBA" id="ARBA00022737"/>
    </source>
</evidence>
<keyword evidence="8" id="KW-0808">Transferase</keyword>
<sequence>MFTGIIEEMGIVKRIVPLNEAIDLTVQCQQTRQGMKLGDSVAVDGVCLTVTSLDTDSFTALVSAETLRKTTLGERKVGDRVNLEAPVTLATKLSGHLVQGHVDGTATVERVVPEGESQMWYFRLSSDLVRYLVPKGSVAVDGISLTVVDVWNEGFSVAIIPKTLALTTLQFRKVGDRVNIETDIIGKYVYHYMNADKSAGLAS</sequence>
<evidence type="ECO:0000256" key="10">
    <source>
        <dbReference type="NCBIfam" id="TIGR00187"/>
    </source>
</evidence>
<dbReference type="Proteomes" id="UP000262583">
    <property type="component" value="Chromosome"/>
</dbReference>
<accession>A0A2Z4Y2B3</accession>
<evidence type="ECO:0000256" key="8">
    <source>
        <dbReference type="ARBA" id="ARBA00022679"/>
    </source>
</evidence>
<evidence type="ECO:0000259" key="12">
    <source>
        <dbReference type="PROSITE" id="PS51177"/>
    </source>
</evidence>
<comment type="subunit">
    <text evidence="4">Homotrimer.</text>
</comment>
<dbReference type="NCBIfam" id="NF009566">
    <property type="entry name" value="PRK13020.1"/>
    <property type="match status" value="1"/>
</dbReference>
<dbReference type="Pfam" id="PF00677">
    <property type="entry name" value="Lum_binding"/>
    <property type="match status" value="2"/>
</dbReference>
<dbReference type="AlphaFoldDB" id="A0A2Z4Y2B3"/>
<dbReference type="KEGG" id="schv:BRCON_0580"/>
<dbReference type="PANTHER" id="PTHR21098">
    <property type="entry name" value="RIBOFLAVIN SYNTHASE ALPHA CHAIN"/>
    <property type="match status" value="1"/>
</dbReference>
<dbReference type="CDD" id="cd00402">
    <property type="entry name" value="Riboflavin_synthase_like"/>
    <property type="match status" value="1"/>
</dbReference>
<feature type="repeat" description="Lumazine-binding" evidence="11">
    <location>
        <begin position="1"/>
        <end position="96"/>
    </location>
</feature>
<feature type="repeat" description="Lumazine-binding" evidence="11">
    <location>
        <begin position="97"/>
        <end position="193"/>
    </location>
</feature>
<evidence type="ECO:0000256" key="11">
    <source>
        <dbReference type="PROSITE-ProRule" id="PRU00524"/>
    </source>
</evidence>
<dbReference type="InterPro" id="IPR001783">
    <property type="entry name" value="Lumazine-bd"/>
</dbReference>
<dbReference type="Gene3D" id="2.40.30.20">
    <property type="match status" value="2"/>
</dbReference>
<feature type="domain" description="Lumazine-binding" evidence="12">
    <location>
        <begin position="1"/>
        <end position="96"/>
    </location>
</feature>
<proteinExistence type="predicted"/>
<dbReference type="FunFam" id="2.40.30.20:FF:000004">
    <property type="entry name" value="Riboflavin synthase, alpha subunit"/>
    <property type="match status" value="1"/>
</dbReference>
<evidence type="ECO:0000256" key="4">
    <source>
        <dbReference type="ARBA" id="ARBA00011233"/>
    </source>
</evidence>
<dbReference type="InterPro" id="IPR023366">
    <property type="entry name" value="ATP_synth_asu-like_sf"/>
</dbReference>
<keyword evidence="7" id="KW-0686">Riboflavin biosynthesis</keyword>
<evidence type="ECO:0000256" key="7">
    <source>
        <dbReference type="ARBA" id="ARBA00022619"/>
    </source>
</evidence>
<evidence type="ECO:0000313" key="14">
    <source>
        <dbReference type="Proteomes" id="UP000262583"/>
    </source>
</evidence>
<name>A0A2Z4Y2B3_SUMC1</name>
<evidence type="ECO:0000256" key="1">
    <source>
        <dbReference type="ARBA" id="ARBA00000968"/>
    </source>
</evidence>
<dbReference type="InterPro" id="IPR017938">
    <property type="entry name" value="Riboflavin_synthase-like_b-brl"/>
</dbReference>
<dbReference type="NCBIfam" id="NF006767">
    <property type="entry name" value="PRK09289.1"/>
    <property type="match status" value="1"/>
</dbReference>
<dbReference type="PROSITE" id="PS51177">
    <property type="entry name" value="LUMAZINE_BIND"/>
    <property type="match status" value="2"/>
</dbReference>
<dbReference type="NCBIfam" id="TIGR00187">
    <property type="entry name" value="ribE"/>
    <property type="match status" value="1"/>
</dbReference>
<evidence type="ECO:0000256" key="5">
    <source>
        <dbReference type="ARBA" id="ARBA00012827"/>
    </source>
</evidence>
<organism evidence="13 14">
    <name type="scientific">Sumerlaea chitinivorans</name>
    <dbReference type="NCBI Taxonomy" id="2250252"/>
    <lineage>
        <taxon>Bacteria</taxon>
        <taxon>Candidatus Sumerlaeota</taxon>
        <taxon>Candidatus Sumerlaeia</taxon>
        <taxon>Candidatus Sumerlaeales</taxon>
        <taxon>Candidatus Sumerlaeaceae</taxon>
        <taxon>Candidatus Sumerlaea</taxon>
    </lineage>
</organism>
<comment type="function">
    <text evidence="2">Catalyzes the dismutation of two molecules of 6,7-dimethyl-8-ribityllumazine, resulting in the formation of riboflavin and 5-amino-6-(D-ribitylamino)uracil.</text>
</comment>
<evidence type="ECO:0000256" key="3">
    <source>
        <dbReference type="ARBA" id="ARBA00004887"/>
    </source>
</evidence>
<dbReference type="InterPro" id="IPR026017">
    <property type="entry name" value="Lumazine-bd_dom"/>
</dbReference>
<dbReference type="GO" id="GO:0004746">
    <property type="term" value="F:riboflavin synthase activity"/>
    <property type="evidence" value="ECO:0007669"/>
    <property type="project" value="UniProtKB-UniRule"/>
</dbReference>
<dbReference type="PANTHER" id="PTHR21098:SF0">
    <property type="entry name" value="RIBOFLAVIN SYNTHASE"/>
    <property type="match status" value="1"/>
</dbReference>
<keyword evidence="9" id="KW-0677">Repeat</keyword>
<evidence type="ECO:0000256" key="6">
    <source>
        <dbReference type="ARBA" id="ARBA00013950"/>
    </source>
</evidence>
<comment type="pathway">
    <text evidence="3">Cofactor biosynthesis; riboflavin biosynthesis; riboflavin from 2-hydroxy-3-oxobutyl phosphate and 5-amino-6-(D-ribitylamino)uracil: step 2/2.</text>
</comment>
<dbReference type="PIRSF" id="PIRSF000498">
    <property type="entry name" value="Riboflavin_syn_A"/>
    <property type="match status" value="1"/>
</dbReference>
<feature type="domain" description="Lumazine-binding" evidence="12">
    <location>
        <begin position="97"/>
        <end position="193"/>
    </location>
</feature>
<evidence type="ECO:0000313" key="13">
    <source>
        <dbReference type="EMBL" id="AXA35357.1"/>
    </source>
</evidence>
<gene>
    <name evidence="13" type="ORF">BRCON_0580</name>
</gene>
<dbReference type="EC" id="2.5.1.9" evidence="5 10"/>
<dbReference type="SUPFAM" id="SSF63380">
    <property type="entry name" value="Riboflavin synthase domain-like"/>
    <property type="match status" value="2"/>
</dbReference>
<reference evidence="13 14" key="1">
    <citation type="submission" date="2018-05" db="EMBL/GenBank/DDBJ databases">
        <title>A metagenomic window into the 2 km-deep terrestrial subsurface aquifer revealed taxonomically and functionally diverse microbial community comprising novel uncultured bacterial lineages.</title>
        <authorList>
            <person name="Kadnikov V.V."/>
            <person name="Mardanov A.V."/>
            <person name="Beletsky A.V."/>
            <person name="Banks D."/>
            <person name="Pimenov N.V."/>
            <person name="Frank Y.A."/>
            <person name="Karnachuk O.V."/>
            <person name="Ravin N.V."/>
        </authorList>
    </citation>
    <scope>NUCLEOTIDE SEQUENCE [LARGE SCALE GENOMIC DNA]</scope>
    <source>
        <strain evidence="13">BY</strain>
    </source>
</reference>